<feature type="compositionally biased region" description="Acidic residues" evidence="4">
    <location>
        <begin position="1"/>
        <end position="15"/>
    </location>
</feature>
<evidence type="ECO:0000313" key="6">
    <source>
        <dbReference type="EMBL" id="KAJ5178757.1"/>
    </source>
</evidence>
<dbReference type="GO" id="GO:0006338">
    <property type="term" value="P:chromatin remodeling"/>
    <property type="evidence" value="ECO:0007669"/>
    <property type="project" value="UniProtKB-ARBA"/>
</dbReference>
<feature type="domain" description="Chromo" evidence="5">
    <location>
        <begin position="31"/>
        <end position="89"/>
    </location>
</feature>
<dbReference type="Proteomes" id="UP001146351">
    <property type="component" value="Unassembled WGS sequence"/>
</dbReference>
<dbReference type="OrthoDB" id="1918685at2759"/>
<dbReference type="InterPro" id="IPR000953">
    <property type="entry name" value="Chromo/chromo_shadow_dom"/>
</dbReference>
<dbReference type="SUPFAM" id="SSF54160">
    <property type="entry name" value="Chromo domain-like"/>
    <property type="match status" value="1"/>
</dbReference>
<name>A0A9W9IJ91_9EURO</name>
<evidence type="ECO:0000313" key="7">
    <source>
        <dbReference type="Proteomes" id="UP001146351"/>
    </source>
</evidence>
<reference evidence="6" key="2">
    <citation type="journal article" date="2023" name="IMA Fungus">
        <title>Comparative genomic study of the Penicillium genus elucidates a diverse pangenome and 15 lateral gene transfer events.</title>
        <authorList>
            <person name="Petersen C."/>
            <person name="Sorensen T."/>
            <person name="Nielsen M.R."/>
            <person name="Sondergaard T.E."/>
            <person name="Sorensen J.L."/>
            <person name="Fitzpatrick D.A."/>
            <person name="Frisvad J.C."/>
            <person name="Nielsen K.L."/>
        </authorList>
    </citation>
    <scope>NUCLEOTIDE SEQUENCE</scope>
    <source>
        <strain evidence="6">IBT 21917</strain>
    </source>
</reference>
<feature type="compositionally biased region" description="Low complexity" evidence="4">
    <location>
        <begin position="220"/>
        <end position="237"/>
    </location>
</feature>
<dbReference type="InterPro" id="IPR023780">
    <property type="entry name" value="Chromo_domain"/>
</dbReference>
<dbReference type="EMBL" id="JAPQKO010000002">
    <property type="protein sequence ID" value="KAJ5178757.1"/>
    <property type="molecule type" value="Genomic_DNA"/>
</dbReference>
<sequence length="482" mass="53350">MDSETELDYNGDLSDEVSLASTSESQQDQDYEVETILADRTKAGRQEYLVKWLNYHTLKATWEPTGMFNSPETIKIWRSKKQQIEKGQLPQFDVNKFEIKVQEAITRHEVHQREREAQERLKRERLERLLFQDDLNVEPEPTVDPVESVVETNVLLATTPGTSENRHGSPLFVSAEEDPAMSPTSDGAPSGAVMATVPSSNTSRPAGNTAISKPPSHPISQAPKPSQPASSKASKPAPQLPSQPKPAQAARPATQVKTSTAIRPSTQTSTPQTSRPVSRVSTKVSSKSSTSVIKPPAPPNPSHRSSVQAPRNPHATGIGHFVSSLPPVNTAISRFTAHQTARKSHQAQTEGHDLRGRTAAENRLCELKGLIGRIRQDRQIVIDPENTPARPTAIGHLIRVCPRSHVGHRHQVVILIALPFKKARVRQHVHRRCLQVVTLTVLRQFQKAKVQQHVGRERPPVLVLVTRLQCPESQLRQTRSLG</sequence>
<feature type="compositionally biased region" description="Polar residues" evidence="4">
    <location>
        <begin position="197"/>
        <end position="211"/>
    </location>
</feature>
<comment type="subcellular location">
    <subcellularLocation>
        <location evidence="1">Nucleus</location>
    </subcellularLocation>
</comment>
<gene>
    <name evidence="6" type="ORF">N7492_001967</name>
</gene>
<feature type="region of interest" description="Disordered" evidence="4">
    <location>
        <begin position="175"/>
        <end position="317"/>
    </location>
</feature>
<dbReference type="InterPro" id="IPR023779">
    <property type="entry name" value="Chromodomain_CS"/>
</dbReference>
<evidence type="ECO:0000256" key="3">
    <source>
        <dbReference type="ARBA" id="ARBA00023242"/>
    </source>
</evidence>
<feature type="region of interest" description="Disordered" evidence="4">
    <location>
        <begin position="1"/>
        <end position="31"/>
    </location>
</feature>
<keyword evidence="7" id="KW-1185">Reference proteome</keyword>
<organism evidence="6 7">
    <name type="scientific">Penicillium capsulatum</name>
    <dbReference type="NCBI Taxonomy" id="69766"/>
    <lineage>
        <taxon>Eukaryota</taxon>
        <taxon>Fungi</taxon>
        <taxon>Dikarya</taxon>
        <taxon>Ascomycota</taxon>
        <taxon>Pezizomycotina</taxon>
        <taxon>Eurotiomycetes</taxon>
        <taxon>Eurotiomycetidae</taxon>
        <taxon>Eurotiales</taxon>
        <taxon>Aspergillaceae</taxon>
        <taxon>Penicillium</taxon>
    </lineage>
</organism>
<dbReference type="AlphaFoldDB" id="A0A9W9IJ91"/>
<evidence type="ECO:0000256" key="1">
    <source>
        <dbReference type="ARBA" id="ARBA00004123"/>
    </source>
</evidence>
<dbReference type="SMART" id="SM00298">
    <property type="entry name" value="CHROMO"/>
    <property type="match status" value="1"/>
</dbReference>
<dbReference type="Gene3D" id="2.40.50.40">
    <property type="match status" value="1"/>
</dbReference>
<reference evidence="6" key="1">
    <citation type="submission" date="2022-11" db="EMBL/GenBank/DDBJ databases">
        <authorList>
            <person name="Petersen C."/>
        </authorList>
    </citation>
    <scope>NUCLEOTIDE SEQUENCE</scope>
    <source>
        <strain evidence="6">IBT 21917</strain>
    </source>
</reference>
<dbReference type="PROSITE" id="PS50013">
    <property type="entry name" value="CHROMO_2"/>
    <property type="match status" value="1"/>
</dbReference>
<evidence type="ECO:0000256" key="2">
    <source>
        <dbReference type="ARBA" id="ARBA00011353"/>
    </source>
</evidence>
<comment type="subunit">
    <text evidence="2">Component of the NuA4 histone acetyltransferase complex.</text>
</comment>
<comment type="caution">
    <text evidence="6">The sequence shown here is derived from an EMBL/GenBank/DDBJ whole genome shotgun (WGS) entry which is preliminary data.</text>
</comment>
<protein>
    <recommendedName>
        <fullName evidence="5">Chromo domain-containing protein</fullName>
    </recommendedName>
</protein>
<dbReference type="InterPro" id="IPR016197">
    <property type="entry name" value="Chromo-like_dom_sf"/>
</dbReference>
<dbReference type="PROSITE" id="PS00598">
    <property type="entry name" value="CHROMO_1"/>
    <property type="match status" value="1"/>
</dbReference>
<dbReference type="Pfam" id="PF00385">
    <property type="entry name" value="Chromo"/>
    <property type="match status" value="1"/>
</dbReference>
<evidence type="ECO:0000259" key="5">
    <source>
        <dbReference type="PROSITE" id="PS50013"/>
    </source>
</evidence>
<feature type="compositionally biased region" description="Low complexity" evidence="4">
    <location>
        <begin position="263"/>
        <end position="294"/>
    </location>
</feature>
<proteinExistence type="predicted"/>
<dbReference type="GO" id="GO:0005634">
    <property type="term" value="C:nucleus"/>
    <property type="evidence" value="ECO:0007669"/>
    <property type="project" value="UniProtKB-SubCell"/>
</dbReference>
<keyword evidence="3" id="KW-0539">Nucleus</keyword>
<evidence type="ECO:0000256" key="4">
    <source>
        <dbReference type="SAM" id="MobiDB-lite"/>
    </source>
</evidence>
<dbReference type="CDD" id="cd18966">
    <property type="entry name" value="chromodomain"/>
    <property type="match status" value="1"/>
</dbReference>
<accession>A0A9W9IJ91</accession>